<organism evidence="1 2">
    <name type="scientific">Companilactobacillus mindensis DSM 14500</name>
    <dbReference type="NCBI Taxonomy" id="1423770"/>
    <lineage>
        <taxon>Bacteria</taxon>
        <taxon>Bacillati</taxon>
        <taxon>Bacillota</taxon>
        <taxon>Bacilli</taxon>
        <taxon>Lactobacillales</taxon>
        <taxon>Lactobacillaceae</taxon>
        <taxon>Companilactobacillus</taxon>
    </lineage>
</organism>
<reference evidence="1 2" key="1">
    <citation type="journal article" date="2015" name="Genome Announc.">
        <title>Expanding the biotechnology potential of lactobacilli through comparative genomics of 213 strains and associated genera.</title>
        <authorList>
            <person name="Sun Z."/>
            <person name="Harris H.M."/>
            <person name="McCann A."/>
            <person name="Guo C."/>
            <person name="Argimon S."/>
            <person name="Zhang W."/>
            <person name="Yang X."/>
            <person name="Jeffery I.B."/>
            <person name="Cooney J.C."/>
            <person name="Kagawa T.F."/>
            <person name="Liu W."/>
            <person name="Song Y."/>
            <person name="Salvetti E."/>
            <person name="Wrobel A."/>
            <person name="Rasinkangas P."/>
            <person name="Parkhill J."/>
            <person name="Rea M.C."/>
            <person name="O'Sullivan O."/>
            <person name="Ritari J."/>
            <person name="Douillard F.P."/>
            <person name="Paul Ross R."/>
            <person name="Yang R."/>
            <person name="Briner A.E."/>
            <person name="Felis G.E."/>
            <person name="de Vos W.M."/>
            <person name="Barrangou R."/>
            <person name="Klaenhammer T.R."/>
            <person name="Caufield P.W."/>
            <person name="Cui Y."/>
            <person name="Zhang H."/>
            <person name="O'Toole P.W."/>
        </authorList>
    </citation>
    <scope>NUCLEOTIDE SEQUENCE [LARGE SCALE GENOMIC DNA]</scope>
    <source>
        <strain evidence="1 2">DSM 14500</strain>
    </source>
</reference>
<gene>
    <name evidence="1" type="ORF">FD29_GL000464</name>
</gene>
<dbReference type="Gene3D" id="3.30.2310.40">
    <property type="match status" value="1"/>
</dbReference>
<comment type="caution">
    <text evidence="1">The sequence shown here is derived from an EMBL/GenBank/DDBJ whole genome shotgun (WGS) entry which is preliminary data.</text>
</comment>
<dbReference type="EMBL" id="AZEZ01000066">
    <property type="protein sequence ID" value="KRL43899.1"/>
    <property type="molecule type" value="Genomic_DNA"/>
</dbReference>
<accession>A0A0R1QRU5</accession>
<dbReference type="Proteomes" id="UP000050872">
    <property type="component" value="Unassembled WGS sequence"/>
</dbReference>
<dbReference type="GO" id="GO:0044010">
    <property type="term" value="P:single-species biofilm formation"/>
    <property type="evidence" value="ECO:0007669"/>
    <property type="project" value="InterPro"/>
</dbReference>
<dbReference type="STRING" id="1423770.FD29_GL000464"/>
<dbReference type="PATRIC" id="fig|1423770.3.peg.469"/>
<dbReference type="InterPro" id="IPR038493">
    <property type="entry name" value="MqsR_sf"/>
</dbReference>
<dbReference type="AlphaFoldDB" id="A0A0R1QRU5"/>
<dbReference type="Pfam" id="PF15723">
    <property type="entry name" value="MqsR_toxin"/>
    <property type="match status" value="1"/>
</dbReference>
<sequence>MKNAISNGNIEWIPRSYNGLTILGLNLDNASDIICGLTPKEYYRGPSPDFNGDGTDVWEFIYILESDGKIPVYIKLKFQSEKCKVLSFHESNKPFEQPYNESN</sequence>
<evidence type="ECO:0000313" key="2">
    <source>
        <dbReference type="Proteomes" id="UP000050872"/>
    </source>
</evidence>
<proteinExistence type="predicted"/>
<name>A0A0R1QRU5_9LACO</name>
<evidence type="ECO:0000313" key="1">
    <source>
        <dbReference type="EMBL" id="KRL43899.1"/>
    </source>
</evidence>
<dbReference type="GO" id="GO:0017148">
    <property type="term" value="P:negative regulation of translation"/>
    <property type="evidence" value="ECO:0007669"/>
    <property type="project" value="InterPro"/>
</dbReference>
<dbReference type="InterPro" id="IPR031451">
    <property type="entry name" value="MqsR_toxin"/>
</dbReference>
<protein>
    <submittedName>
        <fullName evidence="1">Uncharacterized protein</fullName>
    </submittedName>
</protein>
<dbReference type="GO" id="GO:0009372">
    <property type="term" value="P:quorum sensing"/>
    <property type="evidence" value="ECO:0007669"/>
    <property type="project" value="InterPro"/>
</dbReference>
<keyword evidence="2" id="KW-1185">Reference proteome</keyword>